<keyword evidence="1" id="KW-0547">Nucleotide-binding</keyword>
<evidence type="ECO:0000313" key="4">
    <source>
        <dbReference type="EMBL" id="VEU55792.1"/>
    </source>
</evidence>
<dbReference type="GO" id="GO:0008854">
    <property type="term" value="F:exodeoxyribonuclease V activity"/>
    <property type="evidence" value="ECO:0007669"/>
    <property type="project" value="UniProtKB-EC"/>
</dbReference>
<dbReference type="InterPro" id="IPR027785">
    <property type="entry name" value="UvrD-like_helicase_C"/>
</dbReference>
<dbReference type="InterPro" id="IPR027417">
    <property type="entry name" value="P-loop_NTPase"/>
</dbReference>
<organism evidence="4 5">
    <name type="scientific">Metamycoplasma orale</name>
    <name type="common">Mycoplasma orale</name>
    <dbReference type="NCBI Taxonomy" id="2121"/>
    <lineage>
        <taxon>Bacteria</taxon>
        <taxon>Bacillati</taxon>
        <taxon>Mycoplasmatota</taxon>
        <taxon>Mycoplasmoidales</taxon>
        <taxon>Metamycoplasmataceae</taxon>
        <taxon>Metamycoplasma</taxon>
    </lineage>
</organism>
<dbReference type="CDD" id="cd18809">
    <property type="entry name" value="SF1_C_RecD"/>
    <property type="match status" value="1"/>
</dbReference>
<dbReference type="GO" id="GO:0005524">
    <property type="term" value="F:ATP binding"/>
    <property type="evidence" value="ECO:0007669"/>
    <property type="project" value="UniProtKB-KW"/>
</dbReference>
<proteinExistence type="predicted"/>
<accession>A0A448ZX05</accession>
<dbReference type="Proteomes" id="UP000290482">
    <property type="component" value="Chromosome"/>
</dbReference>
<dbReference type="KEGG" id="mob:NCTC10112_00416"/>
<keyword evidence="4" id="KW-0378">Hydrolase</keyword>
<dbReference type="GO" id="GO:0003678">
    <property type="term" value="F:DNA helicase activity"/>
    <property type="evidence" value="ECO:0007669"/>
    <property type="project" value="UniProtKB-ARBA"/>
</dbReference>
<evidence type="ECO:0000259" key="3">
    <source>
        <dbReference type="Pfam" id="PF13538"/>
    </source>
</evidence>
<keyword evidence="2" id="KW-0067">ATP-binding</keyword>
<protein>
    <submittedName>
        <fullName evidence="4">Exodeoxyribonuclease V C-terminal</fullName>
        <ecNumber evidence="4">3.1.11.5</ecNumber>
    </submittedName>
</protein>
<dbReference type="Gene3D" id="2.30.30.940">
    <property type="match status" value="1"/>
</dbReference>
<reference evidence="4 5" key="1">
    <citation type="submission" date="2019-01" db="EMBL/GenBank/DDBJ databases">
        <authorList>
            <consortium name="Pathogen Informatics"/>
        </authorList>
    </citation>
    <scope>NUCLEOTIDE SEQUENCE [LARGE SCALE GENOMIC DNA]</scope>
    <source>
        <strain evidence="4 5">NCTC10112</strain>
    </source>
</reference>
<dbReference type="Gene3D" id="3.40.50.300">
    <property type="entry name" value="P-loop containing nucleotide triphosphate hydrolases"/>
    <property type="match status" value="2"/>
</dbReference>
<sequence length="736" mass="85911">MSNEEKTEVKNEVKICGVFKKVLFEKKDNNFKISSCKIISQHGNGIPISVNKYGNISVLSNNFDYELDKYYELTLEHIQKSRYPDSYNLLELKESDFWKLNYIVKFLQGTNFPGIGEIKSRKIVEKYGFDTLKIISSGKVSALDLGISEDSYNIAIKYLNSNPQIIEDQLFFLKLNLSPGFYEKINKHFSNLAEFIEKYKNNFYNYYFTDSGQINIKDLQKLTKHFYPEGHYFDKSILLYIALEEYFFNLGHTKVTNNDFYKYYYSKYEKLSINEFKEALKNLIVEERVLLFDNKTYLTTFKIREMEEYVVSRLYDIKKSEQKKFDKFEDKNLHKLQNEAINLALNSSLSLITGSPGTGKTLITNKIIKTLLSYFKLEDIAVVTPTGRATININKDSEIRATTIHSFLQWNVEEDTFEVNEYWPEDVKCLIIDEFSMVSIDLFYYLLKGINQKTLKKIIVVGDKNQLPAIGPGYLINDFIEYNIFDYIELTKIYRQAENYEIIKDAIDINLGKVPEFKGKNSQFIETEKDKLADEIIFEINKLLKKDFTKKDIAILSPIYNYQTGIDYLNDKLSLFWRTKENTETIFIGKKKWAINDKVINLINDPSKKVFNGEIGYIKEFIYDANKNLTNINIEFENNEKVVSYNKSDFIQKIMLAYCTSVHKYQGSESPIVLTVLFEEAKKLLSKKLIYTAITRAQKFSVIYGQHSALSIGIQNDNDSNRMTCIGELWNVINKK</sequence>
<dbReference type="EMBL" id="LR214940">
    <property type="protein sequence ID" value="VEU55792.1"/>
    <property type="molecule type" value="Genomic_DNA"/>
</dbReference>
<dbReference type="AlphaFoldDB" id="A0A448ZX05"/>
<dbReference type="Pfam" id="PF13245">
    <property type="entry name" value="AAA_19"/>
    <property type="match status" value="1"/>
</dbReference>
<keyword evidence="5" id="KW-1185">Reference proteome</keyword>
<evidence type="ECO:0000256" key="1">
    <source>
        <dbReference type="ARBA" id="ARBA00022741"/>
    </source>
</evidence>
<dbReference type="RefSeq" id="WP_022935793.1">
    <property type="nucleotide sequence ID" value="NZ_LR214940.1"/>
</dbReference>
<evidence type="ECO:0000313" key="5">
    <source>
        <dbReference type="Proteomes" id="UP000290482"/>
    </source>
</evidence>
<gene>
    <name evidence="4" type="primary">recD</name>
    <name evidence="4" type="ORF">NCTC10112_00416</name>
</gene>
<dbReference type="SUPFAM" id="SSF52540">
    <property type="entry name" value="P-loop containing nucleoside triphosphate hydrolases"/>
    <property type="match status" value="1"/>
</dbReference>
<dbReference type="CDD" id="cd17933">
    <property type="entry name" value="DEXSc_RecD-like"/>
    <property type="match status" value="1"/>
</dbReference>
<dbReference type="EC" id="3.1.11.5" evidence="4"/>
<dbReference type="OrthoDB" id="9803432at2"/>
<feature type="domain" description="UvrD-like helicase C-terminal" evidence="3">
    <location>
        <begin position="656"/>
        <end position="703"/>
    </location>
</feature>
<name>A0A448ZX05_METOS</name>
<dbReference type="PANTHER" id="PTHR43788:SF6">
    <property type="entry name" value="DNA HELICASE B"/>
    <property type="match status" value="1"/>
</dbReference>
<dbReference type="InterPro" id="IPR050534">
    <property type="entry name" value="Coronavir_polyprotein_1ab"/>
</dbReference>
<evidence type="ECO:0000256" key="2">
    <source>
        <dbReference type="ARBA" id="ARBA00022840"/>
    </source>
</evidence>
<dbReference type="Pfam" id="PF13538">
    <property type="entry name" value="UvrD_C_2"/>
    <property type="match status" value="1"/>
</dbReference>
<dbReference type="PANTHER" id="PTHR43788">
    <property type="entry name" value="DNA2/NAM7 HELICASE FAMILY MEMBER"/>
    <property type="match status" value="1"/>
</dbReference>